<dbReference type="EMBL" id="BAABDM010000004">
    <property type="protein sequence ID" value="GAA4099074.1"/>
    <property type="molecule type" value="Genomic_DNA"/>
</dbReference>
<name>A0ABP7WX13_9GAMM</name>
<dbReference type="RefSeq" id="WP_344936551.1">
    <property type="nucleotide sequence ID" value="NZ_BAABDM010000004.1"/>
</dbReference>
<keyword evidence="1" id="KW-0732">Signal</keyword>
<protein>
    <recommendedName>
        <fullName evidence="4">Lipoprotein</fullName>
    </recommendedName>
</protein>
<dbReference type="Proteomes" id="UP001500392">
    <property type="component" value="Unassembled WGS sequence"/>
</dbReference>
<gene>
    <name evidence="2" type="ORF">GCM10022414_25300</name>
</gene>
<proteinExistence type="predicted"/>
<organism evidence="2 3">
    <name type="scientific">Zhongshania borealis</name>
    <dbReference type="NCBI Taxonomy" id="889488"/>
    <lineage>
        <taxon>Bacteria</taxon>
        <taxon>Pseudomonadati</taxon>
        <taxon>Pseudomonadota</taxon>
        <taxon>Gammaproteobacteria</taxon>
        <taxon>Cellvibrionales</taxon>
        <taxon>Spongiibacteraceae</taxon>
        <taxon>Zhongshania</taxon>
    </lineage>
</organism>
<evidence type="ECO:0008006" key="4">
    <source>
        <dbReference type="Google" id="ProtNLM"/>
    </source>
</evidence>
<evidence type="ECO:0000313" key="3">
    <source>
        <dbReference type="Proteomes" id="UP001500392"/>
    </source>
</evidence>
<feature type="signal peptide" evidence="1">
    <location>
        <begin position="1"/>
        <end position="20"/>
    </location>
</feature>
<reference evidence="3" key="1">
    <citation type="journal article" date="2019" name="Int. J. Syst. Evol. Microbiol.">
        <title>The Global Catalogue of Microorganisms (GCM) 10K type strain sequencing project: providing services to taxonomists for standard genome sequencing and annotation.</title>
        <authorList>
            <consortium name="The Broad Institute Genomics Platform"/>
            <consortium name="The Broad Institute Genome Sequencing Center for Infectious Disease"/>
            <person name="Wu L."/>
            <person name="Ma J."/>
        </authorList>
    </citation>
    <scope>NUCLEOTIDE SEQUENCE [LARGE SCALE GENOMIC DNA]</scope>
    <source>
        <strain evidence="3">JCM 17304</strain>
    </source>
</reference>
<sequence length="174" mass="19078">MKTVIFAMVVTIAFSTMGCATSPPTFGDRIKADGESTVAIAKQWEEGQSLVKKGEKQVKEGHKTVENGRLDLRNGEQLIITGNIAVETSRQSFQALAKITQDTADVDTAVERAHKLKKYAAAWEEGKDNTEKGRELIKRGNNRVSEGESNITKGHKLIEVGRVTMQGAESSYRP</sequence>
<keyword evidence="3" id="KW-1185">Reference proteome</keyword>
<comment type="caution">
    <text evidence="2">The sequence shown here is derived from an EMBL/GenBank/DDBJ whole genome shotgun (WGS) entry which is preliminary data.</text>
</comment>
<evidence type="ECO:0000313" key="2">
    <source>
        <dbReference type="EMBL" id="GAA4099074.1"/>
    </source>
</evidence>
<feature type="chain" id="PRO_5047243059" description="Lipoprotein" evidence="1">
    <location>
        <begin position="21"/>
        <end position="174"/>
    </location>
</feature>
<evidence type="ECO:0000256" key="1">
    <source>
        <dbReference type="SAM" id="SignalP"/>
    </source>
</evidence>
<dbReference type="PROSITE" id="PS51257">
    <property type="entry name" value="PROKAR_LIPOPROTEIN"/>
    <property type="match status" value="1"/>
</dbReference>
<accession>A0ABP7WX13</accession>